<name>Q4TIT8_TETNG</name>
<dbReference type="EMBL" id="CAAE01001697">
    <property type="protein sequence ID" value="CAF87194.1"/>
    <property type="molecule type" value="Genomic_DNA"/>
</dbReference>
<dbReference type="Gene3D" id="1.20.900.10">
    <property type="entry name" value="Dbl homology (DH) domain"/>
    <property type="match status" value="1"/>
</dbReference>
<dbReference type="AlphaFoldDB" id="Q4TIT8"/>
<reference evidence="2" key="1">
    <citation type="journal article" date="2004" name="Nature">
        <title>Genome duplication in the teleost fish Tetraodon nigroviridis reveals the early vertebrate proto-karyotype.</title>
        <authorList>
            <person name="Jaillon O."/>
            <person name="Aury J.-M."/>
            <person name="Brunet F."/>
            <person name="Petit J.-L."/>
            <person name="Stange-Thomann N."/>
            <person name="Mauceli E."/>
            <person name="Bouneau L."/>
            <person name="Fischer C."/>
            <person name="Ozouf-Costaz C."/>
            <person name="Bernot A."/>
            <person name="Nicaud S."/>
            <person name="Jaffe D."/>
            <person name="Fisher S."/>
            <person name="Lutfalla G."/>
            <person name="Dossat C."/>
            <person name="Segurens B."/>
            <person name="Dasilva C."/>
            <person name="Salanoubat M."/>
            <person name="Levy M."/>
            <person name="Boudet N."/>
            <person name="Castellano S."/>
            <person name="Anthouard V."/>
            <person name="Jubin C."/>
            <person name="Castelli V."/>
            <person name="Katinka M."/>
            <person name="Vacherie B."/>
            <person name="Biemont C."/>
            <person name="Skalli Z."/>
            <person name="Cattolico L."/>
            <person name="Poulain J."/>
            <person name="De Berardinis V."/>
            <person name="Cruaud C."/>
            <person name="Duprat S."/>
            <person name="Brottier P."/>
            <person name="Coutanceau J.-P."/>
            <person name="Gouzy J."/>
            <person name="Parra G."/>
            <person name="Lardier G."/>
            <person name="Chapple C."/>
            <person name="McKernan K.J."/>
            <person name="McEwan P."/>
            <person name="Bosak S."/>
            <person name="Kellis M."/>
            <person name="Volff J.-N."/>
            <person name="Guigo R."/>
            <person name="Zody M.C."/>
            <person name="Mesirov J."/>
            <person name="Lindblad-Toh K."/>
            <person name="Birren B."/>
            <person name="Nusbaum C."/>
            <person name="Kahn D."/>
            <person name="Robinson-Rechavi M."/>
            <person name="Laudet V."/>
            <person name="Schachter V."/>
            <person name="Quetier F."/>
            <person name="Saurin W."/>
            <person name="Scarpelli C."/>
            <person name="Wincker P."/>
            <person name="Lander E.S."/>
            <person name="Weissenbach J."/>
            <person name="Roest Crollius H."/>
        </authorList>
    </citation>
    <scope>NUCLEOTIDE SEQUENCE [LARGE SCALE GENOMIC DNA]</scope>
</reference>
<feature type="domain" description="DH" evidence="1">
    <location>
        <begin position="1"/>
        <end position="107"/>
    </location>
</feature>
<dbReference type="PANTHER" id="PTHR23182:SF3">
    <property type="entry name" value="BREAKPOINT CLUSTER REGION PROTEIN"/>
    <property type="match status" value="1"/>
</dbReference>
<dbReference type="GO" id="GO:0005096">
    <property type="term" value="F:GTPase activator activity"/>
    <property type="evidence" value="ECO:0007669"/>
    <property type="project" value="InterPro"/>
</dbReference>
<dbReference type="InterPro" id="IPR001331">
    <property type="entry name" value="GDS_CDC24_CS"/>
</dbReference>
<dbReference type="PANTHER" id="PTHR23182">
    <property type="entry name" value="BREAKPOINT CLUSTER REGION PROTEIN BCR"/>
    <property type="match status" value="1"/>
</dbReference>
<protein>
    <submittedName>
        <fullName evidence="2">(spotted green pufferfish) hypothetical protein</fullName>
    </submittedName>
</protein>
<dbReference type="OrthoDB" id="79452at2759"/>
<dbReference type="KEGG" id="tng:GSTEN00036733G001"/>
<feature type="non-terminal residue" evidence="2">
    <location>
        <position position="1"/>
    </location>
</feature>
<organism evidence="2">
    <name type="scientific">Tetraodon nigroviridis</name>
    <name type="common">Spotted green pufferfish</name>
    <name type="synonym">Chelonodon nigroviridis</name>
    <dbReference type="NCBI Taxonomy" id="99883"/>
    <lineage>
        <taxon>Eukaryota</taxon>
        <taxon>Metazoa</taxon>
        <taxon>Chordata</taxon>
        <taxon>Craniata</taxon>
        <taxon>Vertebrata</taxon>
        <taxon>Euteleostomi</taxon>
        <taxon>Actinopterygii</taxon>
        <taxon>Neopterygii</taxon>
        <taxon>Teleostei</taxon>
        <taxon>Neoteleostei</taxon>
        <taxon>Acanthomorphata</taxon>
        <taxon>Eupercaria</taxon>
        <taxon>Tetraodontiformes</taxon>
        <taxon>Tetradontoidea</taxon>
        <taxon>Tetraodontidae</taxon>
        <taxon>Tetraodon</taxon>
    </lineage>
</organism>
<dbReference type="InterPro" id="IPR000219">
    <property type="entry name" value="DH_dom"/>
</dbReference>
<dbReference type="GO" id="GO:0016020">
    <property type="term" value="C:membrane"/>
    <property type="evidence" value="ECO:0007669"/>
    <property type="project" value="TreeGrafter"/>
</dbReference>
<gene>
    <name evidence="2" type="ORF">GSTENG00036733001</name>
</gene>
<evidence type="ECO:0000259" key="1">
    <source>
        <dbReference type="PROSITE" id="PS50010"/>
    </source>
</evidence>
<proteinExistence type="predicted"/>
<dbReference type="InterPro" id="IPR037769">
    <property type="entry name" value="Abr/Bcr"/>
</dbReference>
<accession>Q4TIT8</accession>
<sequence length="122" mass="13785">ASQLGVYRAFVDNYKVAVETADKCCQANAKFAEISENLKVKSSKDFKDQSAKNSLENLLYKPVDRVTRSTLVLHDLLKHTPSSHPDYLLLQDALRISQNFLSSINEEITPRRQSMTVKKGEV</sequence>
<dbReference type="InterPro" id="IPR035899">
    <property type="entry name" value="DBL_dom_sf"/>
</dbReference>
<reference evidence="2" key="2">
    <citation type="submission" date="2004-02" db="EMBL/GenBank/DDBJ databases">
        <authorList>
            <consortium name="Genoscope"/>
            <consortium name="Whitehead Institute Centre for Genome Research"/>
        </authorList>
    </citation>
    <scope>NUCLEOTIDE SEQUENCE</scope>
</reference>
<evidence type="ECO:0000313" key="2">
    <source>
        <dbReference type="EMBL" id="CAF87194.1"/>
    </source>
</evidence>
<dbReference type="PROSITE" id="PS00741">
    <property type="entry name" value="DH_1"/>
    <property type="match status" value="1"/>
</dbReference>
<dbReference type="PROSITE" id="PS50010">
    <property type="entry name" value="DH_2"/>
    <property type="match status" value="1"/>
</dbReference>
<feature type="non-terminal residue" evidence="2">
    <location>
        <position position="122"/>
    </location>
</feature>
<dbReference type="SUPFAM" id="SSF48065">
    <property type="entry name" value="DBL homology domain (DH-domain)"/>
    <property type="match status" value="1"/>
</dbReference>
<dbReference type="GO" id="GO:0035556">
    <property type="term" value="P:intracellular signal transduction"/>
    <property type="evidence" value="ECO:0007669"/>
    <property type="project" value="InterPro"/>
</dbReference>
<comment type="caution">
    <text evidence="2">The sequence shown here is derived from an EMBL/GenBank/DDBJ whole genome shotgun (WGS) entry which is preliminary data.</text>
</comment>
<dbReference type="GO" id="GO:0005085">
    <property type="term" value="F:guanyl-nucleotide exchange factor activity"/>
    <property type="evidence" value="ECO:0007669"/>
    <property type="project" value="InterPro"/>
</dbReference>
<dbReference type="Pfam" id="PF00621">
    <property type="entry name" value="RhoGEF"/>
    <property type="match status" value="1"/>
</dbReference>